<dbReference type="Proteomes" id="UP000035909">
    <property type="component" value="Unassembled WGS sequence"/>
</dbReference>
<name>A0A0J1GXF0_9GAMM</name>
<feature type="signal peptide" evidence="3">
    <location>
        <begin position="1"/>
        <end position="20"/>
    </location>
</feature>
<reference evidence="4 5" key="1">
    <citation type="submission" date="2015-05" db="EMBL/GenBank/DDBJ databases">
        <title>Photobacterium galathea sp. nov.</title>
        <authorList>
            <person name="Machado H."/>
            <person name="Gram L."/>
        </authorList>
    </citation>
    <scope>NUCLEOTIDE SEQUENCE [LARGE SCALE GENOMIC DNA]</scope>
    <source>
        <strain evidence="4 5">DSM 22954</strain>
    </source>
</reference>
<sequence>MTSTKLLSLAFLLAAGNALAAGGHHDMSNMNGMSDHGMAGHDMAGHGQMASSVGMPAPAAQASKTYQVILTDDMKMRFEPALSLKQGDVVNFMVKNEGKIPHEFSIGSLDEQAKHRDMMREMPNMEHHDGTTVTLAPGESAEMGWNFMGERFVEFSCNIPGHSEAGMKRNTVLK</sequence>
<keyword evidence="5" id="KW-1185">Reference proteome</keyword>
<dbReference type="RefSeq" id="WP_047887809.1">
    <property type="nucleotide sequence ID" value="NZ_LDOU01000035.1"/>
</dbReference>
<keyword evidence="2" id="KW-0186">Copper</keyword>
<dbReference type="STRING" id="320778.ABT57_24075"/>
<dbReference type="OrthoDB" id="9816061at2"/>
<protein>
    <submittedName>
        <fullName evidence="4">Copper-binding protein</fullName>
    </submittedName>
</protein>
<dbReference type="PATRIC" id="fig|320778.3.peg.5148"/>
<proteinExistence type="predicted"/>
<comment type="caution">
    <text evidence="4">The sequence shown here is derived from an EMBL/GenBank/DDBJ whole genome shotgun (WGS) entry which is preliminary data.</text>
</comment>
<dbReference type="Gene3D" id="2.60.40.420">
    <property type="entry name" value="Cupredoxins - blue copper proteins"/>
    <property type="match status" value="1"/>
</dbReference>
<evidence type="ECO:0000256" key="2">
    <source>
        <dbReference type="ARBA" id="ARBA00023008"/>
    </source>
</evidence>
<accession>A0A0J1GXF0</accession>
<dbReference type="InterPro" id="IPR050845">
    <property type="entry name" value="Cu-binding_ET"/>
</dbReference>
<gene>
    <name evidence="4" type="ORF">ABT57_24075</name>
</gene>
<dbReference type="EMBL" id="LDOU01000035">
    <property type="protein sequence ID" value="KLV04321.1"/>
    <property type="molecule type" value="Genomic_DNA"/>
</dbReference>
<organism evidence="4 5">
    <name type="scientific">Photobacterium ganghwense</name>
    <dbReference type="NCBI Taxonomy" id="320778"/>
    <lineage>
        <taxon>Bacteria</taxon>
        <taxon>Pseudomonadati</taxon>
        <taxon>Pseudomonadota</taxon>
        <taxon>Gammaproteobacteria</taxon>
        <taxon>Vibrionales</taxon>
        <taxon>Vibrionaceae</taxon>
        <taxon>Photobacterium</taxon>
    </lineage>
</organism>
<dbReference type="GO" id="GO:0046872">
    <property type="term" value="F:metal ion binding"/>
    <property type="evidence" value="ECO:0007669"/>
    <property type="project" value="UniProtKB-KW"/>
</dbReference>
<evidence type="ECO:0000313" key="5">
    <source>
        <dbReference type="Proteomes" id="UP000035909"/>
    </source>
</evidence>
<evidence type="ECO:0000256" key="1">
    <source>
        <dbReference type="ARBA" id="ARBA00022723"/>
    </source>
</evidence>
<dbReference type="SUPFAM" id="SSF49503">
    <property type="entry name" value="Cupredoxins"/>
    <property type="match status" value="1"/>
</dbReference>
<dbReference type="PANTHER" id="PTHR38439:SF3">
    <property type="entry name" value="COPPER-RESISTANT CUPROPROTEIN COPI"/>
    <property type="match status" value="1"/>
</dbReference>
<keyword evidence="3" id="KW-0732">Signal</keyword>
<feature type="chain" id="PRO_5005252005" evidence="3">
    <location>
        <begin position="21"/>
        <end position="174"/>
    </location>
</feature>
<dbReference type="InterPro" id="IPR008972">
    <property type="entry name" value="Cupredoxin"/>
</dbReference>
<dbReference type="PANTHER" id="PTHR38439">
    <property type="entry name" value="AURACYANIN-B"/>
    <property type="match status" value="1"/>
</dbReference>
<keyword evidence="1" id="KW-0479">Metal-binding</keyword>
<evidence type="ECO:0000313" key="4">
    <source>
        <dbReference type="EMBL" id="KLV04321.1"/>
    </source>
</evidence>
<evidence type="ECO:0000256" key="3">
    <source>
        <dbReference type="SAM" id="SignalP"/>
    </source>
</evidence>
<dbReference type="AlphaFoldDB" id="A0A0J1GXF0"/>